<keyword evidence="2" id="KW-1185">Reference proteome</keyword>
<protein>
    <submittedName>
        <fullName evidence="1">Uncharacterized protein</fullName>
    </submittedName>
</protein>
<proteinExistence type="predicted"/>
<dbReference type="Proteomes" id="UP001161390">
    <property type="component" value="Unassembled WGS sequence"/>
</dbReference>
<dbReference type="EMBL" id="BSNJ01000004">
    <property type="protein sequence ID" value="GLQ21016.1"/>
    <property type="molecule type" value="Genomic_DNA"/>
</dbReference>
<dbReference type="RefSeq" id="WP_284372144.1">
    <property type="nucleotide sequence ID" value="NZ_BSNJ01000004.1"/>
</dbReference>
<comment type="caution">
    <text evidence="1">The sequence shown here is derived from an EMBL/GenBank/DDBJ whole genome shotgun (WGS) entry which is preliminary data.</text>
</comment>
<evidence type="ECO:0000313" key="2">
    <source>
        <dbReference type="Proteomes" id="UP001161390"/>
    </source>
</evidence>
<gene>
    <name evidence="1" type="ORF">GCM10007854_19710</name>
</gene>
<reference evidence="1" key="2">
    <citation type="submission" date="2023-01" db="EMBL/GenBank/DDBJ databases">
        <title>Draft genome sequence of Algimonas porphyrae strain NBRC 108216.</title>
        <authorList>
            <person name="Sun Q."/>
            <person name="Mori K."/>
        </authorList>
    </citation>
    <scope>NUCLEOTIDE SEQUENCE</scope>
    <source>
        <strain evidence="1">NBRC 108216</strain>
    </source>
</reference>
<dbReference type="Gene3D" id="3.40.50.450">
    <property type="match status" value="1"/>
</dbReference>
<dbReference type="SUPFAM" id="SSF52309">
    <property type="entry name" value="N-(deoxy)ribosyltransferase-like"/>
    <property type="match status" value="1"/>
</dbReference>
<evidence type="ECO:0000313" key="1">
    <source>
        <dbReference type="EMBL" id="GLQ21016.1"/>
    </source>
</evidence>
<reference evidence="1" key="1">
    <citation type="journal article" date="2014" name="Int. J. Syst. Evol. Microbiol.">
        <title>Complete genome of a new Firmicutes species belonging to the dominant human colonic microbiota ('Ruminococcus bicirculans') reveals two chromosomes and a selective capacity to utilize plant glucans.</title>
        <authorList>
            <consortium name="NISC Comparative Sequencing Program"/>
            <person name="Wegmann U."/>
            <person name="Louis P."/>
            <person name="Goesmann A."/>
            <person name="Henrissat B."/>
            <person name="Duncan S.H."/>
            <person name="Flint H.J."/>
        </authorList>
    </citation>
    <scope>NUCLEOTIDE SEQUENCE</scope>
    <source>
        <strain evidence="1">NBRC 108216</strain>
    </source>
</reference>
<name>A0ABQ5V0N9_9PROT</name>
<accession>A0ABQ5V0N9</accession>
<sequence length="263" mass="29934">MVFGDLKNTPFITKNILDELINGYPDYTAIELLEQFLVSLCTKENVGSEWTVDKAELAYLAKARTYSAALWSQNQAYESGWLSNWHNLTTQDGAAFQFSVSARGWQRFYELQRNKADSRQAFMALQFNNESLREIILPVIKSACIEAGYDLLTVDENRKAGSIDDKIRVDIRNSRFLVVDLSDQNAGAYFEAGFAEGLGKPVFYICDKDVFDAHHKRDGGKKSIHFDIEHHDIISWDRDDPMQCAEELKASIRNTLPDEAIMV</sequence>
<organism evidence="1 2">
    <name type="scientific">Algimonas porphyrae</name>
    <dbReference type="NCBI Taxonomy" id="1128113"/>
    <lineage>
        <taxon>Bacteria</taxon>
        <taxon>Pseudomonadati</taxon>
        <taxon>Pseudomonadota</taxon>
        <taxon>Alphaproteobacteria</taxon>
        <taxon>Maricaulales</taxon>
        <taxon>Robiginitomaculaceae</taxon>
        <taxon>Algimonas</taxon>
    </lineage>
</organism>